<organism evidence="1 2">
    <name type="scientific">Dryococelus australis</name>
    <dbReference type="NCBI Taxonomy" id="614101"/>
    <lineage>
        <taxon>Eukaryota</taxon>
        <taxon>Metazoa</taxon>
        <taxon>Ecdysozoa</taxon>
        <taxon>Arthropoda</taxon>
        <taxon>Hexapoda</taxon>
        <taxon>Insecta</taxon>
        <taxon>Pterygota</taxon>
        <taxon>Neoptera</taxon>
        <taxon>Polyneoptera</taxon>
        <taxon>Phasmatodea</taxon>
        <taxon>Verophasmatodea</taxon>
        <taxon>Anareolatae</taxon>
        <taxon>Phasmatidae</taxon>
        <taxon>Eurycanthinae</taxon>
        <taxon>Dryococelus</taxon>
    </lineage>
</organism>
<keyword evidence="2" id="KW-1185">Reference proteome</keyword>
<gene>
    <name evidence="1" type="ORF">PR048_004985</name>
</gene>
<reference evidence="1 2" key="1">
    <citation type="submission" date="2023-02" db="EMBL/GenBank/DDBJ databases">
        <title>LHISI_Scaffold_Assembly.</title>
        <authorList>
            <person name="Stuart O.P."/>
            <person name="Cleave R."/>
            <person name="Magrath M.J.L."/>
            <person name="Mikheyev A.S."/>
        </authorList>
    </citation>
    <scope>NUCLEOTIDE SEQUENCE [LARGE SCALE GENOMIC DNA]</scope>
    <source>
        <strain evidence="1">Daus_M_001</strain>
        <tissue evidence="1">Leg muscle</tissue>
    </source>
</reference>
<protein>
    <submittedName>
        <fullName evidence="1">Uncharacterized protein</fullName>
    </submittedName>
</protein>
<dbReference type="Proteomes" id="UP001159363">
    <property type="component" value="Chromosome 2"/>
</dbReference>
<sequence>MAGNEGGVHVILRSKYIRALFFHCSSNKLNLVVSNANQVQEIRYTIATIKDTMDFFRETTTQRNYAPKILKSAYQLHSVVTKPLFIVALITIAKYSAVLEPVVNTLQAKSMDLIVLGEHITGILDVLKKDSKDAD</sequence>
<dbReference type="EMBL" id="JARBHB010000002">
    <property type="protein sequence ID" value="KAJ8892405.1"/>
    <property type="molecule type" value="Genomic_DNA"/>
</dbReference>
<proteinExistence type="predicted"/>
<name>A0ABQ9I820_9NEOP</name>
<evidence type="ECO:0000313" key="1">
    <source>
        <dbReference type="EMBL" id="KAJ8892405.1"/>
    </source>
</evidence>
<evidence type="ECO:0000313" key="2">
    <source>
        <dbReference type="Proteomes" id="UP001159363"/>
    </source>
</evidence>
<comment type="caution">
    <text evidence="1">The sequence shown here is derived from an EMBL/GenBank/DDBJ whole genome shotgun (WGS) entry which is preliminary data.</text>
</comment>
<accession>A0ABQ9I820</accession>